<comment type="caution">
    <text evidence="2">The sequence shown here is derived from an EMBL/GenBank/DDBJ whole genome shotgun (WGS) entry which is preliminary data.</text>
</comment>
<evidence type="ECO:0000313" key="2">
    <source>
        <dbReference type="EMBL" id="OSP88301.1"/>
    </source>
</evidence>
<reference evidence="2 3" key="1">
    <citation type="submission" date="2017-04" db="EMBL/GenBank/DDBJ databases">
        <title>The genome sequence of Weissella cibaria isolated from wild Drosophila.</title>
        <authorList>
            <person name="Ricks N.J."/>
            <person name="Carroll C."/>
            <person name="Walters A."/>
            <person name="Newell P.D."/>
            <person name="Chaston J.M."/>
        </authorList>
    </citation>
    <scope>NUCLEOTIDE SEQUENCE [LARGE SCALE GENOMIC DNA]</scope>
    <source>
        <strain evidence="2 3">DmW_103</strain>
    </source>
</reference>
<dbReference type="NCBIfam" id="TIGR03712">
    <property type="entry name" value="acc_sec_asp2"/>
    <property type="match status" value="1"/>
</dbReference>
<gene>
    <name evidence="2" type="ORF">B9D04_10970</name>
</gene>
<dbReference type="GO" id="GO:0015031">
    <property type="term" value="P:protein transport"/>
    <property type="evidence" value="ECO:0007669"/>
    <property type="project" value="InterPro"/>
</dbReference>
<evidence type="ECO:0000313" key="3">
    <source>
        <dbReference type="Proteomes" id="UP000193588"/>
    </source>
</evidence>
<sequence length="581" mass="65972">MMAEDLEKQTRQRLRDEEVLDRDRQKNRDEIARLQSNQAAVDNDEVPVEKISEKTHRIVVEVQEKPPKAPKAKFRLIQVGAQAWPVDEWDLDPKLQSVLVTTAAAFPARPSAHYAVFTDEILAGPDVLAIVKRLPPFSIIYASTTVDPEIADVLRQKAAFFVPGAGHALFQTIVDNFFMGQRGIHSGVTEALDIAETFTGSVERRGRFQMTLSGDFGPTLQQVVTWHPISVEKFETVLAGMNGIFLDAGDKKVYLEGNQRGDVYWEWHVEFIQPDGKLVQFVIPMTESLQEHVFPDVHPFYSFQMSLWISGQGEVDFNRVIVRRSRSTYGTLLPGDEKQMTSTGDEVLSYFNPGDLKPPLLVSFTGSRLYGDGFEMMSVYGRHKLPYLLFTDSRTQGGAFMVGTPEYEQLVIDKIREKLQWLGFDEHDVVFQGYSMGSFPALYYARHFKPQGIIVSKAIVNLGTFSGQDGFAHGGTKDWPLDMRRHLFGRVLRADTPVIDQKLWQSMDQVDWTQVATYVFSLAQDEYDGQSLPQLLRFIKDRGGSVEHFWLDGDHLAHTDEMINFVEGKLELLIKRRRATL</sequence>
<dbReference type="SUPFAM" id="SSF53474">
    <property type="entry name" value="alpha/beta-Hydrolases"/>
    <property type="match status" value="1"/>
</dbReference>
<organism evidence="2 3">
    <name type="scientific">Weissella cibaria</name>
    <dbReference type="NCBI Taxonomy" id="137591"/>
    <lineage>
        <taxon>Bacteria</taxon>
        <taxon>Bacillati</taxon>
        <taxon>Bacillota</taxon>
        <taxon>Bacilli</taxon>
        <taxon>Lactobacillales</taxon>
        <taxon>Lactobacillaceae</taxon>
        <taxon>Weissella</taxon>
    </lineage>
</organism>
<proteinExistence type="predicted"/>
<dbReference type="Pfam" id="PF16929">
    <property type="entry name" value="Asp2"/>
    <property type="match status" value="1"/>
</dbReference>
<accession>A0A1X4JII7</accession>
<dbReference type="Proteomes" id="UP000193588">
    <property type="component" value="Unassembled WGS sequence"/>
</dbReference>
<dbReference type="InterPro" id="IPR029058">
    <property type="entry name" value="AB_hydrolase_fold"/>
</dbReference>
<dbReference type="EMBL" id="NDXJ01000018">
    <property type="protein sequence ID" value="OSP88301.1"/>
    <property type="molecule type" value="Genomic_DNA"/>
</dbReference>
<name>A0A1X4JII7_9LACO</name>
<protein>
    <submittedName>
        <fullName evidence="2">Accessory Sec system protein Asp2</fullName>
    </submittedName>
</protein>
<evidence type="ECO:0000256" key="1">
    <source>
        <dbReference type="SAM" id="MobiDB-lite"/>
    </source>
</evidence>
<feature type="region of interest" description="Disordered" evidence="1">
    <location>
        <begin position="1"/>
        <end position="43"/>
    </location>
</feature>
<feature type="compositionally biased region" description="Basic and acidic residues" evidence="1">
    <location>
        <begin position="1"/>
        <end position="32"/>
    </location>
</feature>
<dbReference type="InterPro" id="IPR022267">
    <property type="entry name" value="Asp2"/>
</dbReference>
<dbReference type="AlphaFoldDB" id="A0A1X4JII7"/>